<dbReference type="Proteomes" id="UP000199452">
    <property type="component" value="Unassembled WGS sequence"/>
</dbReference>
<keyword evidence="3" id="KW-1185">Reference proteome</keyword>
<accession>A0A1G6M3U9</accession>
<dbReference type="InterPro" id="IPR005583">
    <property type="entry name" value="YaaA"/>
</dbReference>
<dbReference type="AlphaFoldDB" id="A0A1G6M3U9"/>
<dbReference type="GO" id="GO:0005829">
    <property type="term" value="C:cytosol"/>
    <property type="evidence" value="ECO:0007669"/>
    <property type="project" value="TreeGrafter"/>
</dbReference>
<dbReference type="PANTHER" id="PTHR30283:SF4">
    <property type="entry name" value="PEROXIDE STRESS RESISTANCE PROTEIN YAAA"/>
    <property type="match status" value="1"/>
</dbReference>
<dbReference type="NCBIfam" id="NF002542">
    <property type="entry name" value="PRK02101.1-3"/>
    <property type="match status" value="1"/>
</dbReference>
<dbReference type="EMBL" id="FMYP01000034">
    <property type="protein sequence ID" value="SDC50173.1"/>
    <property type="molecule type" value="Genomic_DNA"/>
</dbReference>
<dbReference type="GO" id="GO:0033194">
    <property type="term" value="P:response to hydroperoxide"/>
    <property type="evidence" value="ECO:0007669"/>
    <property type="project" value="TreeGrafter"/>
</dbReference>
<reference evidence="2 3" key="1">
    <citation type="submission" date="2016-09" db="EMBL/GenBank/DDBJ databases">
        <authorList>
            <person name="Capua I."/>
            <person name="De Benedictis P."/>
            <person name="Joannis T."/>
            <person name="Lombin L.H."/>
            <person name="Cattoli G."/>
        </authorList>
    </citation>
    <scope>NUCLEOTIDE SEQUENCE [LARGE SCALE GENOMIC DNA]</scope>
    <source>
        <strain evidence="2 3">A7P-90m</strain>
    </source>
</reference>
<organism evidence="2 3">
    <name type="scientific">Williamwhitmania taraxaci</name>
    <dbReference type="NCBI Taxonomy" id="1640674"/>
    <lineage>
        <taxon>Bacteria</taxon>
        <taxon>Pseudomonadati</taxon>
        <taxon>Bacteroidota</taxon>
        <taxon>Bacteroidia</taxon>
        <taxon>Bacteroidales</taxon>
        <taxon>Williamwhitmaniaceae</taxon>
        <taxon>Williamwhitmania</taxon>
    </lineage>
</organism>
<sequence>MLILLSPAKTLKFTPIDFKIVWGLPVFLDQSKVIVDRMKELSLEEISHLMAISPALAQLNYERFHQWTLPITEANATPALWTFMGDVYKGLDAASFSKDEALFAQSSVRILSGLYGVLRPFDLMQAYRLEMGSKLKVGEGHNLYRYWDKQIASYLLSELNGRPSNVIVNLASQEYFKAVESISELVRVITPSFYETSSGKAKMVAIHAKRARGLMTRFVIEERITNPDHLKAFTSEGYLFSEPLSKGDQWAFVR</sequence>
<evidence type="ECO:0000256" key="1">
    <source>
        <dbReference type="HAMAP-Rule" id="MF_00652"/>
    </source>
</evidence>
<comment type="similarity">
    <text evidence="1">Belongs to the UPF0246 family.</text>
</comment>
<dbReference type="PANTHER" id="PTHR30283">
    <property type="entry name" value="PEROXIDE STRESS RESPONSE PROTEIN YAAA"/>
    <property type="match status" value="1"/>
</dbReference>
<dbReference type="OrthoDB" id="9777133at2"/>
<dbReference type="HAMAP" id="MF_00652">
    <property type="entry name" value="UPF0246"/>
    <property type="match status" value="1"/>
</dbReference>
<protein>
    <recommendedName>
        <fullName evidence="1">UPF0246 protein SAMN05216323_103415</fullName>
    </recommendedName>
</protein>
<name>A0A1G6M3U9_9BACT</name>
<evidence type="ECO:0000313" key="3">
    <source>
        <dbReference type="Proteomes" id="UP000199452"/>
    </source>
</evidence>
<dbReference type="Pfam" id="PF03883">
    <property type="entry name" value="H2O2_YaaD"/>
    <property type="match status" value="1"/>
</dbReference>
<dbReference type="RefSeq" id="WP_092438522.1">
    <property type="nucleotide sequence ID" value="NZ_FMYP01000034.1"/>
</dbReference>
<dbReference type="STRING" id="1640674.SAMN05216323_103415"/>
<gene>
    <name evidence="2" type="ORF">SAMN05216323_103415</name>
</gene>
<evidence type="ECO:0000313" key="2">
    <source>
        <dbReference type="EMBL" id="SDC50173.1"/>
    </source>
</evidence>
<proteinExistence type="inferred from homology"/>